<name>A0A484GQJ2_SOUCH</name>
<accession>A0A484GQJ2</accession>
<reference evidence="2 3" key="1">
    <citation type="journal article" date="2018" name="Genomics">
        <title>Molecular footprints of inshore aquatic adaptation in Indo-Pacific humpback dolphin (Sousa chinensis).</title>
        <authorList>
            <person name="Ming Y."/>
            <person name="Jian J."/>
            <person name="Yu F."/>
            <person name="Yu X."/>
            <person name="Wang J."/>
            <person name="Liu W."/>
        </authorList>
    </citation>
    <scope>NUCLEOTIDE SEQUENCE [LARGE SCALE GENOMIC DNA]</scope>
    <source>
        <strain evidence="2">MY-2018</strain>
        <tissue evidence="2">Skin</tissue>
    </source>
</reference>
<evidence type="ECO:0000313" key="3">
    <source>
        <dbReference type="Proteomes" id="UP000295264"/>
    </source>
</evidence>
<dbReference type="EMBL" id="QWLN02004896">
    <property type="protein sequence ID" value="TEA38002.1"/>
    <property type="molecule type" value="Genomic_DNA"/>
</dbReference>
<proteinExistence type="predicted"/>
<feature type="domain" description="DDE-1" evidence="1">
    <location>
        <begin position="1"/>
        <end position="92"/>
    </location>
</feature>
<comment type="caution">
    <text evidence="2">The sequence shown here is derived from an EMBL/GenBank/DDBJ whole genome shotgun (WGS) entry which is preliminary data.</text>
</comment>
<keyword evidence="3" id="KW-1185">Reference proteome</keyword>
<feature type="non-terminal residue" evidence="2">
    <location>
        <position position="93"/>
    </location>
</feature>
<sequence length="93" mass="10775">KSNPKACVTQALFQGWFFHHFILEVEKYCLEEEVPFNILLLLNSALGHPPFMDNFHSNIKIVHLPPNTMLLIQPMGQGVIIATFKKYYLCHTF</sequence>
<dbReference type="Pfam" id="PF03184">
    <property type="entry name" value="DDE_1"/>
    <property type="match status" value="1"/>
</dbReference>
<dbReference type="GO" id="GO:0003676">
    <property type="term" value="F:nucleic acid binding"/>
    <property type="evidence" value="ECO:0007669"/>
    <property type="project" value="InterPro"/>
</dbReference>
<organism evidence="2 3">
    <name type="scientific">Sousa chinensis</name>
    <name type="common">Indo-pacific humpbacked dolphin</name>
    <name type="synonym">Steno chinensis</name>
    <dbReference type="NCBI Taxonomy" id="103600"/>
    <lineage>
        <taxon>Eukaryota</taxon>
        <taxon>Metazoa</taxon>
        <taxon>Chordata</taxon>
        <taxon>Craniata</taxon>
        <taxon>Vertebrata</taxon>
        <taxon>Euteleostomi</taxon>
        <taxon>Mammalia</taxon>
        <taxon>Eutheria</taxon>
        <taxon>Laurasiatheria</taxon>
        <taxon>Artiodactyla</taxon>
        <taxon>Whippomorpha</taxon>
        <taxon>Cetacea</taxon>
        <taxon>Odontoceti</taxon>
        <taxon>Delphinidae</taxon>
        <taxon>Sousa</taxon>
    </lineage>
</organism>
<dbReference type="AlphaFoldDB" id="A0A484GQJ2"/>
<evidence type="ECO:0000259" key="1">
    <source>
        <dbReference type="Pfam" id="PF03184"/>
    </source>
</evidence>
<evidence type="ECO:0000313" key="2">
    <source>
        <dbReference type="EMBL" id="TEA38002.1"/>
    </source>
</evidence>
<dbReference type="InterPro" id="IPR004875">
    <property type="entry name" value="DDE_SF_endonuclease_dom"/>
</dbReference>
<protein>
    <recommendedName>
        <fullName evidence="1">DDE-1 domain-containing protein</fullName>
    </recommendedName>
</protein>
<dbReference type="Proteomes" id="UP000295264">
    <property type="component" value="Unassembled WGS sequence"/>
</dbReference>
<gene>
    <name evidence="2" type="ORF">DBR06_SOUSAS14310041</name>
</gene>
<feature type="non-terminal residue" evidence="2">
    <location>
        <position position="1"/>
    </location>
</feature>